<dbReference type="InParanoid" id="A0A1Q5PZ03"/>
<sequence>MVEISDEDFDAAVRDGLDLVPPELAEQMDNVVVLVRDEPTAEQLTANDGHDLLGLYEGTPLPERDFGWASGSLPDCIFIFRGPLKRWCASEEELVEEIAVTVVHEIAHHFGIDDDRLHELGWA</sequence>
<dbReference type="EMBL" id="MQVS01000001">
    <property type="protein sequence ID" value="OKL52861.1"/>
    <property type="molecule type" value="Genomic_DNA"/>
</dbReference>
<dbReference type="Gene3D" id="3.30.2010.20">
    <property type="match status" value="1"/>
</dbReference>
<gene>
    <name evidence="1" type="ORF">BSZ40_00240</name>
</gene>
<dbReference type="InterPro" id="IPR038555">
    <property type="entry name" value="Zincin_1_sf"/>
</dbReference>
<proteinExistence type="predicted"/>
<evidence type="ECO:0000313" key="1">
    <source>
        <dbReference type="EMBL" id="OKL52861.1"/>
    </source>
</evidence>
<accession>A0A1Q5PZ03</accession>
<dbReference type="RefSeq" id="WP_073822695.1">
    <property type="nucleotide sequence ID" value="NZ_MQVS01000001.1"/>
</dbReference>
<evidence type="ECO:0008006" key="3">
    <source>
        <dbReference type="Google" id="ProtNLM"/>
    </source>
</evidence>
<comment type="caution">
    <text evidence="1">The sequence shown here is derived from an EMBL/GenBank/DDBJ whole genome shotgun (WGS) entry which is preliminary data.</text>
</comment>
<organism evidence="1 2">
    <name type="scientific">Buchananella hordeovulneris</name>
    <dbReference type="NCBI Taxonomy" id="52770"/>
    <lineage>
        <taxon>Bacteria</taxon>
        <taxon>Bacillati</taxon>
        <taxon>Actinomycetota</taxon>
        <taxon>Actinomycetes</taxon>
        <taxon>Actinomycetales</taxon>
        <taxon>Actinomycetaceae</taxon>
        <taxon>Buchananella</taxon>
    </lineage>
</organism>
<dbReference type="AlphaFoldDB" id="A0A1Q5PZ03"/>
<dbReference type="OrthoDB" id="9806895at2"/>
<protein>
    <recommendedName>
        <fullName evidence="3">Metallopeptidase family protein</fullName>
    </recommendedName>
</protein>
<reference evidence="2" key="1">
    <citation type="submission" date="2016-12" db="EMBL/GenBank/DDBJ databases">
        <authorList>
            <person name="Meng X."/>
        </authorList>
    </citation>
    <scope>NUCLEOTIDE SEQUENCE [LARGE SCALE GENOMIC DNA]</scope>
    <source>
        <strain evidence="2">DSM 20732</strain>
    </source>
</reference>
<dbReference type="InterPro" id="IPR010428">
    <property type="entry name" value="Zincin_1"/>
</dbReference>
<keyword evidence="2" id="KW-1185">Reference proteome</keyword>
<dbReference type="Pfam" id="PF06262">
    <property type="entry name" value="Zincin_1"/>
    <property type="match status" value="1"/>
</dbReference>
<dbReference type="SUPFAM" id="SSF55486">
    <property type="entry name" value="Metalloproteases ('zincins'), catalytic domain"/>
    <property type="match status" value="1"/>
</dbReference>
<dbReference type="CDD" id="cd12952">
    <property type="entry name" value="MMP_ACEL2062"/>
    <property type="match status" value="1"/>
</dbReference>
<evidence type="ECO:0000313" key="2">
    <source>
        <dbReference type="Proteomes" id="UP000185612"/>
    </source>
</evidence>
<dbReference type="Proteomes" id="UP000185612">
    <property type="component" value="Unassembled WGS sequence"/>
</dbReference>
<name>A0A1Q5PZ03_9ACTO</name>
<dbReference type="STRING" id="52770.BSZ40_00240"/>